<protein>
    <submittedName>
        <fullName evidence="2">Uncharacterized protein</fullName>
    </submittedName>
</protein>
<evidence type="ECO:0000313" key="2">
    <source>
        <dbReference type="EMBL" id="NKF21829.1"/>
    </source>
</evidence>
<keyword evidence="3" id="KW-1185">Reference proteome</keyword>
<gene>
    <name evidence="2" type="ORF">G7Y82_05820</name>
</gene>
<dbReference type="AlphaFoldDB" id="A0A969W952"/>
<proteinExistence type="predicted"/>
<name>A0A969W952_9GAMM</name>
<dbReference type="RefSeq" id="WP_168147057.1">
    <property type="nucleotide sequence ID" value="NZ_JAAVXB010000002.1"/>
</dbReference>
<feature type="region of interest" description="Disordered" evidence="1">
    <location>
        <begin position="1"/>
        <end position="50"/>
    </location>
</feature>
<comment type="caution">
    <text evidence="2">The sequence shown here is derived from an EMBL/GenBank/DDBJ whole genome shotgun (WGS) entry which is preliminary data.</text>
</comment>
<dbReference type="Proteomes" id="UP000653472">
    <property type="component" value="Unassembled WGS sequence"/>
</dbReference>
<evidence type="ECO:0000313" key="3">
    <source>
        <dbReference type="Proteomes" id="UP000653472"/>
    </source>
</evidence>
<organism evidence="2 3">
    <name type="scientific">Solimonas marina</name>
    <dbReference type="NCBI Taxonomy" id="2714601"/>
    <lineage>
        <taxon>Bacteria</taxon>
        <taxon>Pseudomonadati</taxon>
        <taxon>Pseudomonadota</taxon>
        <taxon>Gammaproteobacteria</taxon>
        <taxon>Nevskiales</taxon>
        <taxon>Nevskiaceae</taxon>
        <taxon>Solimonas</taxon>
    </lineage>
</organism>
<feature type="compositionally biased region" description="Polar residues" evidence="1">
    <location>
        <begin position="8"/>
        <end position="17"/>
    </location>
</feature>
<accession>A0A969W952</accession>
<sequence>MPRKPKKQASQTEASKSNFDEFVDEGDAIEDDSIPPDAELAGGSKSRDWRDVEKLQEERRLRKLIADDLDFDL</sequence>
<dbReference type="EMBL" id="JAAVXB010000002">
    <property type="protein sequence ID" value="NKF21829.1"/>
    <property type="molecule type" value="Genomic_DNA"/>
</dbReference>
<feature type="compositionally biased region" description="Acidic residues" evidence="1">
    <location>
        <begin position="21"/>
        <end position="34"/>
    </location>
</feature>
<reference evidence="2" key="1">
    <citation type="submission" date="2020-03" db="EMBL/GenBank/DDBJ databases">
        <title>Solimonas marina sp. nov., isolated from deep seawater of the Pacific Ocean.</title>
        <authorList>
            <person name="Liu X."/>
            <person name="Lai Q."/>
            <person name="Sun F."/>
            <person name="Gai Y."/>
            <person name="Li G."/>
            <person name="Shao Z."/>
        </authorList>
    </citation>
    <scope>NUCLEOTIDE SEQUENCE</scope>
    <source>
        <strain evidence="2">C16B3</strain>
    </source>
</reference>
<evidence type="ECO:0000256" key="1">
    <source>
        <dbReference type="SAM" id="MobiDB-lite"/>
    </source>
</evidence>